<evidence type="ECO:0000256" key="1">
    <source>
        <dbReference type="SAM" id="MobiDB-lite"/>
    </source>
</evidence>
<keyword evidence="3" id="KW-1185">Reference proteome</keyword>
<name>A0A8T0QXG8_PANVG</name>
<dbReference type="Gene3D" id="1.10.20.10">
    <property type="entry name" value="Histone, subunit A"/>
    <property type="match status" value="1"/>
</dbReference>
<organism evidence="2 3">
    <name type="scientific">Panicum virgatum</name>
    <name type="common">Blackwell switchgrass</name>
    <dbReference type="NCBI Taxonomy" id="38727"/>
    <lineage>
        <taxon>Eukaryota</taxon>
        <taxon>Viridiplantae</taxon>
        <taxon>Streptophyta</taxon>
        <taxon>Embryophyta</taxon>
        <taxon>Tracheophyta</taxon>
        <taxon>Spermatophyta</taxon>
        <taxon>Magnoliopsida</taxon>
        <taxon>Liliopsida</taxon>
        <taxon>Poales</taxon>
        <taxon>Poaceae</taxon>
        <taxon>PACMAD clade</taxon>
        <taxon>Panicoideae</taxon>
        <taxon>Panicodae</taxon>
        <taxon>Paniceae</taxon>
        <taxon>Panicinae</taxon>
        <taxon>Panicum</taxon>
        <taxon>Panicum sect. Hiantes</taxon>
    </lineage>
</organism>
<sequence>MASGGEPNGMNAAAADAAVSDGESSTAAGASPDRVLPLGVLEFKVPRCDDLVDTVDCARETIEWCVTEATARLAVAAADEAARGSRRVITAGDMERAIRGIREPDTVPGAVLRELDARAKEKKRADKLMRRQERASRKQAAGEEGAAAAAHEEQGPTGGGASGHQE</sequence>
<comment type="caution">
    <text evidence="2">The sequence shown here is derived from an EMBL/GenBank/DDBJ whole genome shotgun (WGS) entry which is preliminary data.</text>
</comment>
<dbReference type="EMBL" id="CM029048">
    <property type="protein sequence ID" value="KAG2577678.1"/>
    <property type="molecule type" value="Genomic_DNA"/>
</dbReference>
<dbReference type="GO" id="GO:0046982">
    <property type="term" value="F:protein heterodimerization activity"/>
    <property type="evidence" value="ECO:0007669"/>
    <property type="project" value="InterPro"/>
</dbReference>
<dbReference type="Proteomes" id="UP000823388">
    <property type="component" value="Chromosome 6N"/>
</dbReference>
<feature type="region of interest" description="Disordered" evidence="1">
    <location>
        <begin position="1"/>
        <end position="32"/>
    </location>
</feature>
<evidence type="ECO:0000313" key="3">
    <source>
        <dbReference type="Proteomes" id="UP000823388"/>
    </source>
</evidence>
<dbReference type="InterPro" id="IPR009072">
    <property type="entry name" value="Histone-fold"/>
</dbReference>
<accession>A0A8T0QXG8</accession>
<reference evidence="2" key="1">
    <citation type="submission" date="2020-05" db="EMBL/GenBank/DDBJ databases">
        <title>WGS assembly of Panicum virgatum.</title>
        <authorList>
            <person name="Lovell J.T."/>
            <person name="Jenkins J."/>
            <person name="Shu S."/>
            <person name="Juenger T.E."/>
            <person name="Schmutz J."/>
        </authorList>
    </citation>
    <scope>NUCLEOTIDE SEQUENCE</scope>
    <source>
        <strain evidence="2">AP13</strain>
    </source>
</reference>
<gene>
    <name evidence="2" type="ORF">PVAP13_6NG191900</name>
</gene>
<feature type="compositionally biased region" description="Basic and acidic residues" evidence="1">
    <location>
        <begin position="120"/>
        <end position="136"/>
    </location>
</feature>
<evidence type="ECO:0000313" key="2">
    <source>
        <dbReference type="EMBL" id="KAG2577678.1"/>
    </source>
</evidence>
<protein>
    <submittedName>
        <fullName evidence="2">Uncharacterized protein</fullName>
    </submittedName>
</protein>
<dbReference type="AlphaFoldDB" id="A0A8T0QXG8"/>
<feature type="compositionally biased region" description="Gly residues" evidence="1">
    <location>
        <begin position="156"/>
        <end position="166"/>
    </location>
</feature>
<proteinExistence type="predicted"/>
<feature type="region of interest" description="Disordered" evidence="1">
    <location>
        <begin position="120"/>
        <end position="166"/>
    </location>
</feature>